<name>A0A818VXR3_9BILA</name>
<dbReference type="InterPro" id="IPR015955">
    <property type="entry name" value="Lactate_DH/Glyco_Ohase_4_C"/>
</dbReference>
<dbReference type="GO" id="GO:0004459">
    <property type="term" value="F:L-lactate dehydrogenase (NAD+) activity"/>
    <property type="evidence" value="ECO:0007669"/>
    <property type="project" value="TreeGrafter"/>
</dbReference>
<dbReference type="SUPFAM" id="SSF51735">
    <property type="entry name" value="NAD(P)-binding Rossmann-fold domains"/>
    <property type="match status" value="1"/>
</dbReference>
<accession>A0A818VXR3</accession>
<dbReference type="EMBL" id="CAJOBD010000773">
    <property type="protein sequence ID" value="CAF3717471.1"/>
    <property type="molecule type" value="Genomic_DNA"/>
</dbReference>
<dbReference type="AlphaFoldDB" id="A0A818VXR3"/>
<comment type="caution">
    <text evidence="1">The sequence shown here is derived from an EMBL/GenBank/DDBJ whole genome shotgun (WGS) entry which is preliminary data.</text>
</comment>
<dbReference type="Gene3D" id="3.40.50.720">
    <property type="entry name" value="NAD(P)-binding Rossmann-like Domain"/>
    <property type="match status" value="1"/>
</dbReference>
<dbReference type="Proteomes" id="UP000663836">
    <property type="component" value="Unassembled WGS sequence"/>
</dbReference>
<sequence length="543" mass="63590">MFDKTIDDMHENHNELEEYLHLDINQTKQQHIKQPISTRHTNIHSNLKQTLLISKQLTPYPTKLQSKVTIIGTDRTTFICALTMALKRHVSEIVVFDQCYNRQMKMCFYDLACAFQLCPISRSVNLIYTSDIAYTYRSDVILITEMNNNINKEQHNKTFSLKQKAQQFINNLHGNPSIVLRLLMTSVSPYDYNSLVVKSLAGNHCHAGQVCGLSSSIYNHRLRYAISQLLDIPSKHITGFTLENPDKSIEPYWPSITINGQSIKLTKDDNREVEVIFIDQSMSNNASQNKYQPIKLNTIKNDTAMKKPKYSTKPLSNSNMKNFIKQTINQKKITSYHRKKHEPVLYTNKNTSVRIQQWIRSSTLLQSIKNNHKIIKQIKHYQQIESGISNNSTNIIESQQNLFQSIQDQLIKHLNGWHYLQILYHRPCYYTLGMNLCQVIRSIMSNSQEMLILSIYIESFLKQQFTNKIELENVNLFASIPILIRRYGIHAVLNFKSQVELYNHMQRTLEENRIFRDMINYPLQKTLLVYDFMKKKKQKKKND</sequence>
<dbReference type="GO" id="GO:0006089">
    <property type="term" value="P:lactate metabolic process"/>
    <property type="evidence" value="ECO:0007669"/>
    <property type="project" value="TreeGrafter"/>
</dbReference>
<dbReference type="InterPro" id="IPR036291">
    <property type="entry name" value="NAD(P)-bd_dom_sf"/>
</dbReference>
<organism evidence="1 2">
    <name type="scientific">Rotaria sordida</name>
    <dbReference type="NCBI Taxonomy" id="392033"/>
    <lineage>
        <taxon>Eukaryota</taxon>
        <taxon>Metazoa</taxon>
        <taxon>Spiralia</taxon>
        <taxon>Gnathifera</taxon>
        <taxon>Rotifera</taxon>
        <taxon>Eurotatoria</taxon>
        <taxon>Bdelloidea</taxon>
        <taxon>Philodinida</taxon>
        <taxon>Philodinidae</taxon>
        <taxon>Rotaria</taxon>
    </lineage>
</organism>
<evidence type="ECO:0000313" key="1">
    <source>
        <dbReference type="EMBL" id="CAF3717471.1"/>
    </source>
</evidence>
<protein>
    <submittedName>
        <fullName evidence="1">Uncharacterized protein</fullName>
    </submittedName>
</protein>
<reference evidence="1" key="1">
    <citation type="submission" date="2021-02" db="EMBL/GenBank/DDBJ databases">
        <authorList>
            <person name="Nowell W R."/>
        </authorList>
    </citation>
    <scope>NUCLEOTIDE SEQUENCE</scope>
</reference>
<evidence type="ECO:0000313" key="2">
    <source>
        <dbReference type="Proteomes" id="UP000663836"/>
    </source>
</evidence>
<gene>
    <name evidence="1" type="ORF">JBS370_LOCUS10574</name>
</gene>
<dbReference type="PANTHER" id="PTHR43128">
    <property type="entry name" value="L-2-HYDROXYCARBOXYLATE DEHYDROGENASE (NAD(P)(+))"/>
    <property type="match status" value="1"/>
</dbReference>
<dbReference type="Gene3D" id="3.90.110.10">
    <property type="entry name" value="Lactate dehydrogenase/glycoside hydrolase, family 4, C-terminal"/>
    <property type="match status" value="1"/>
</dbReference>
<dbReference type="PANTHER" id="PTHR43128:SF16">
    <property type="entry name" value="L-LACTATE DEHYDROGENASE"/>
    <property type="match status" value="1"/>
</dbReference>
<proteinExistence type="predicted"/>